<dbReference type="AlphaFoldDB" id="A0A7W6PTH2"/>
<accession>A0A7W6PTH2</accession>
<sequence length="86" mass="9148">MTRLSRIAAFLASPATADSCTSCHHFDRAPDRIEDAMPGLSALASAQASTFDGNGLCRFHDRIINGRGRCPAFVDQPSSNAALRLA</sequence>
<evidence type="ECO:0000313" key="2">
    <source>
        <dbReference type="Proteomes" id="UP000590524"/>
    </source>
</evidence>
<dbReference type="RefSeq" id="WP_188081209.1">
    <property type="nucleotide sequence ID" value="NZ_JACIEU010000004.1"/>
</dbReference>
<reference evidence="1 2" key="1">
    <citation type="submission" date="2020-08" db="EMBL/GenBank/DDBJ databases">
        <title>Genomic Encyclopedia of Type Strains, Phase IV (KMG-IV): sequencing the most valuable type-strain genomes for metagenomic binning, comparative biology and taxonomic classification.</title>
        <authorList>
            <person name="Goeker M."/>
        </authorList>
    </citation>
    <scope>NUCLEOTIDE SEQUENCE [LARGE SCALE GENOMIC DNA]</scope>
    <source>
        <strain evidence="1 2">DSM 19371</strain>
    </source>
</reference>
<protein>
    <submittedName>
        <fullName evidence="1">Uncharacterized protein</fullName>
    </submittedName>
</protein>
<proteinExistence type="predicted"/>
<comment type="caution">
    <text evidence="1">The sequence shown here is derived from an EMBL/GenBank/DDBJ whole genome shotgun (WGS) entry which is preliminary data.</text>
</comment>
<gene>
    <name evidence="1" type="ORF">GGQ90_001111</name>
</gene>
<keyword evidence="2" id="KW-1185">Reference proteome</keyword>
<name>A0A7W6PTH2_9SPHN</name>
<evidence type="ECO:0000313" key="1">
    <source>
        <dbReference type="EMBL" id="MBB4147340.1"/>
    </source>
</evidence>
<dbReference type="EMBL" id="JACIEU010000004">
    <property type="protein sequence ID" value="MBB4147340.1"/>
    <property type="molecule type" value="Genomic_DNA"/>
</dbReference>
<organism evidence="1 2">
    <name type="scientific">Sphingobium scionense</name>
    <dbReference type="NCBI Taxonomy" id="1404341"/>
    <lineage>
        <taxon>Bacteria</taxon>
        <taxon>Pseudomonadati</taxon>
        <taxon>Pseudomonadota</taxon>
        <taxon>Alphaproteobacteria</taxon>
        <taxon>Sphingomonadales</taxon>
        <taxon>Sphingomonadaceae</taxon>
        <taxon>Sphingobium</taxon>
    </lineage>
</organism>
<dbReference type="Proteomes" id="UP000590524">
    <property type="component" value="Unassembled WGS sequence"/>
</dbReference>